<protein>
    <submittedName>
        <fullName evidence="7">Methanol/ethanol family PQQ-dependent dehydrogenase</fullName>
    </submittedName>
</protein>
<dbReference type="Proteomes" id="UP001291309">
    <property type="component" value="Unassembled WGS sequence"/>
</dbReference>
<dbReference type="CDD" id="cd10278">
    <property type="entry name" value="PQQ_MDH"/>
    <property type="match status" value="1"/>
</dbReference>
<evidence type="ECO:0000256" key="4">
    <source>
        <dbReference type="ARBA" id="ARBA00022891"/>
    </source>
</evidence>
<reference evidence="7 8" key="1">
    <citation type="submission" date="2023-12" db="EMBL/GenBank/DDBJ databases">
        <title>the genome sequence of Hyalangium sp. s54d21.</title>
        <authorList>
            <person name="Zhang X."/>
        </authorList>
    </citation>
    <scope>NUCLEOTIDE SEQUENCE [LARGE SCALE GENOMIC DNA]</scope>
    <source>
        <strain evidence="8">s54d21</strain>
    </source>
</reference>
<sequence length="630" mass="67908">MPLPAQDTSSSPPALNSVLGTRALLVALVLALLPACKDKSPKPPASTASGAKSPQLDKAQFDVSQLQEDDTQWVMAAKNHANTRFSRLTDINATNVKDLKVAWTYSTGFVRGHEAAPLVVGDTMYVVTPFPNHLVALDLSKEGAPMKWVYEPQPSPAAQGVACCDHVNRGAAYADGRLFYNTLDNHTVAVDAQTGKELWKTKLGDINKGETMTMAPLVVRDKVIVGNSGGEFGVRGWAAALSTKTGAVLWRAYSTGPDSDVLIGPNFKPFYEQDRGKDLGVKSWPPEQWKIGGGTVWGWLSYDPELDLLYYGTGNPGPWNPEQRPGDNKWTCGIFARKPDTGEAVWFYQWSPHDLFDHDGINEAIITNLTVNGQPRKVLIHPGRTGYVYVLDRATGEVLSAVPFAHITTSKGVDLKTGKLVPVLEKSPGLGKTVRDICPAAPGAKDWSPAAFSPQTGLLYIPGNNLCQDEQGLEANYIAGTPYLGANVRMYPGPGGNGGEFIAWDVLNGKKVWSIPELFPVFSGALVTAGDVVFYGTMDGWFKALHARTGQELWKFKVGSGIIGQPITFRGPDGTQYVSVLSGVGGWAGAIVAGQLDPRDQSAALGFANAMKELPKYTTRGGMLYTFRLP</sequence>
<dbReference type="Pfam" id="PF01011">
    <property type="entry name" value="PQQ"/>
    <property type="match status" value="2"/>
</dbReference>
<dbReference type="PANTHER" id="PTHR32303">
    <property type="entry name" value="QUINOPROTEIN ALCOHOL DEHYDROGENASE (CYTOCHROME C)"/>
    <property type="match status" value="1"/>
</dbReference>
<organism evidence="7 8">
    <name type="scientific">Hyalangium rubrum</name>
    <dbReference type="NCBI Taxonomy" id="3103134"/>
    <lineage>
        <taxon>Bacteria</taxon>
        <taxon>Pseudomonadati</taxon>
        <taxon>Myxococcota</taxon>
        <taxon>Myxococcia</taxon>
        <taxon>Myxococcales</taxon>
        <taxon>Cystobacterineae</taxon>
        <taxon>Archangiaceae</taxon>
        <taxon>Hyalangium</taxon>
    </lineage>
</organism>
<evidence type="ECO:0000313" key="8">
    <source>
        <dbReference type="Proteomes" id="UP001291309"/>
    </source>
</evidence>
<feature type="domain" description="Pyrrolo-quinoline quinone repeat" evidence="6">
    <location>
        <begin position="73"/>
        <end position="403"/>
    </location>
</feature>
<name>A0ABU5H492_9BACT</name>
<comment type="cofactor">
    <cofactor evidence="1">
        <name>pyrroloquinoline quinone</name>
        <dbReference type="ChEBI" id="CHEBI:58442"/>
    </cofactor>
</comment>
<dbReference type="SUPFAM" id="SSF50998">
    <property type="entry name" value="Quinoprotein alcohol dehydrogenase-like"/>
    <property type="match status" value="1"/>
</dbReference>
<dbReference type="InterPro" id="IPR001479">
    <property type="entry name" value="Quinoprotein_DH_CS"/>
</dbReference>
<evidence type="ECO:0000256" key="5">
    <source>
        <dbReference type="ARBA" id="ARBA00023002"/>
    </source>
</evidence>
<dbReference type="PANTHER" id="PTHR32303:SF4">
    <property type="entry name" value="QUINOPROTEIN GLUCOSE DEHYDROGENASE"/>
    <property type="match status" value="1"/>
</dbReference>
<comment type="caution">
    <text evidence="7">The sequence shown here is derived from an EMBL/GenBank/DDBJ whole genome shotgun (WGS) entry which is preliminary data.</text>
</comment>
<feature type="domain" description="Pyrrolo-quinoline quinone repeat" evidence="6">
    <location>
        <begin position="520"/>
        <end position="578"/>
    </location>
</feature>
<accession>A0ABU5H492</accession>
<dbReference type="RefSeq" id="WP_321546413.1">
    <property type="nucleotide sequence ID" value="NZ_JAXIVS010000004.1"/>
</dbReference>
<dbReference type="InterPro" id="IPR017512">
    <property type="entry name" value="PQQ_MeOH/EtOH_DH"/>
</dbReference>
<evidence type="ECO:0000313" key="7">
    <source>
        <dbReference type="EMBL" id="MDY7227699.1"/>
    </source>
</evidence>
<dbReference type="Gene3D" id="2.140.10.10">
    <property type="entry name" value="Quinoprotein alcohol dehydrogenase-like superfamily"/>
    <property type="match status" value="1"/>
</dbReference>
<evidence type="ECO:0000259" key="6">
    <source>
        <dbReference type="Pfam" id="PF01011"/>
    </source>
</evidence>
<keyword evidence="3" id="KW-0479">Metal-binding</keyword>
<dbReference type="SMART" id="SM00564">
    <property type="entry name" value="PQQ"/>
    <property type="match status" value="5"/>
</dbReference>
<comment type="similarity">
    <text evidence="2">Belongs to the bacterial PQQ dehydrogenase family.</text>
</comment>
<dbReference type="InterPro" id="IPR002372">
    <property type="entry name" value="PQQ_rpt_dom"/>
</dbReference>
<keyword evidence="4" id="KW-0634">PQQ</keyword>
<evidence type="ECO:0000256" key="3">
    <source>
        <dbReference type="ARBA" id="ARBA00022723"/>
    </source>
</evidence>
<gene>
    <name evidence="7" type="ORF">SYV04_14895</name>
</gene>
<dbReference type="NCBIfam" id="TIGR03075">
    <property type="entry name" value="PQQ_enz_alc_DH"/>
    <property type="match status" value="1"/>
</dbReference>
<dbReference type="InterPro" id="IPR011047">
    <property type="entry name" value="Quinoprotein_ADH-like_sf"/>
</dbReference>
<proteinExistence type="inferred from homology"/>
<keyword evidence="5" id="KW-0560">Oxidoreductase</keyword>
<evidence type="ECO:0000256" key="1">
    <source>
        <dbReference type="ARBA" id="ARBA00001931"/>
    </source>
</evidence>
<dbReference type="InterPro" id="IPR018391">
    <property type="entry name" value="PQQ_b-propeller_rpt"/>
</dbReference>
<evidence type="ECO:0000256" key="2">
    <source>
        <dbReference type="ARBA" id="ARBA00008156"/>
    </source>
</evidence>
<keyword evidence="8" id="KW-1185">Reference proteome</keyword>
<dbReference type="PROSITE" id="PS00364">
    <property type="entry name" value="BACTERIAL_PQQ_2"/>
    <property type="match status" value="1"/>
</dbReference>
<dbReference type="EMBL" id="JAXIVS010000004">
    <property type="protein sequence ID" value="MDY7227699.1"/>
    <property type="molecule type" value="Genomic_DNA"/>
</dbReference>